<protein>
    <submittedName>
        <fullName evidence="7">Uncharacterized protein</fullName>
    </submittedName>
</protein>
<reference evidence="7 8" key="1">
    <citation type="journal article" date="2016" name="Nat. Commun.">
        <title>Thousands of microbial genomes shed light on interconnected biogeochemical processes in an aquifer system.</title>
        <authorList>
            <person name="Anantharaman K."/>
            <person name="Brown C.T."/>
            <person name="Hug L.A."/>
            <person name="Sharon I."/>
            <person name="Castelle C.J."/>
            <person name="Probst A.J."/>
            <person name="Thomas B.C."/>
            <person name="Singh A."/>
            <person name="Wilkins M.J."/>
            <person name="Karaoz U."/>
            <person name="Brodie E.L."/>
            <person name="Williams K.H."/>
            <person name="Hubbard S.S."/>
            <person name="Banfield J.F."/>
        </authorList>
    </citation>
    <scope>NUCLEOTIDE SEQUENCE [LARGE SCALE GENOMIC DNA]</scope>
</reference>
<evidence type="ECO:0000256" key="2">
    <source>
        <dbReference type="ARBA" id="ARBA00022525"/>
    </source>
</evidence>
<comment type="caution">
    <text evidence="7">The sequence shown here is derived from an EMBL/GenBank/DDBJ whole genome shotgun (WGS) entry which is preliminary data.</text>
</comment>
<keyword evidence="2" id="KW-0964">Secreted</keyword>
<evidence type="ECO:0000256" key="3">
    <source>
        <dbReference type="ARBA" id="ARBA00022729"/>
    </source>
</evidence>
<organism evidence="7 8">
    <name type="scientific">Candidatus Doudnabacteria bacterium RIFCSPHIGHO2_01_FULL_50_11</name>
    <dbReference type="NCBI Taxonomy" id="1817828"/>
    <lineage>
        <taxon>Bacteria</taxon>
        <taxon>Candidatus Doudnaibacteriota</taxon>
    </lineage>
</organism>
<dbReference type="SUPFAM" id="SSF103647">
    <property type="entry name" value="TSP type-3 repeat"/>
    <property type="match status" value="1"/>
</dbReference>
<evidence type="ECO:0000313" key="8">
    <source>
        <dbReference type="Proteomes" id="UP000178377"/>
    </source>
</evidence>
<dbReference type="Proteomes" id="UP000178377">
    <property type="component" value="Unassembled WGS sequence"/>
</dbReference>
<accession>A0A1F5PM24</accession>
<gene>
    <name evidence="7" type="ORF">A2722_00745</name>
</gene>
<keyword evidence="3" id="KW-0732">Signal</keyword>
<dbReference type="EMBL" id="MFEO01000005">
    <property type="protein sequence ID" value="OGE90927.1"/>
    <property type="molecule type" value="Genomic_DNA"/>
</dbReference>
<dbReference type="Pfam" id="PF18884">
    <property type="entry name" value="TSP3_bac"/>
    <property type="match status" value="3"/>
</dbReference>
<dbReference type="GO" id="GO:0005509">
    <property type="term" value="F:calcium ion binding"/>
    <property type="evidence" value="ECO:0007669"/>
    <property type="project" value="InterPro"/>
</dbReference>
<keyword evidence="6" id="KW-1133">Transmembrane helix</keyword>
<feature type="compositionally biased region" description="Basic and acidic residues" evidence="5">
    <location>
        <begin position="1"/>
        <end position="12"/>
    </location>
</feature>
<keyword evidence="6" id="KW-0472">Membrane</keyword>
<dbReference type="AlphaFoldDB" id="A0A1F5PM24"/>
<evidence type="ECO:0000256" key="4">
    <source>
        <dbReference type="ARBA" id="ARBA00022837"/>
    </source>
</evidence>
<dbReference type="InterPro" id="IPR059100">
    <property type="entry name" value="TSP3_bac"/>
</dbReference>
<dbReference type="STRING" id="1817828.A2722_00745"/>
<keyword evidence="4" id="KW-0106">Calcium</keyword>
<evidence type="ECO:0000256" key="1">
    <source>
        <dbReference type="ARBA" id="ARBA00004613"/>
    </source>
</evidence>
<feature type="region of interest" description="Disordered" evidence="5">
    <location>
        <begin position="183"/>
        <end position="209"/>
    </location>
</feature>
<name>A0A1F5PM24_9BACT</name>
<evidence type="ECO:0000256" key="5">
    <source>
        <dbReference type="SAM" id="MobiDB-lite"/>
    </source>
</evidence>
<proteinExistence type="predicted"/>
<feature type="transmembrane region" description="Helical" evidence="6">
    <location>
        <begin position="69"/>
        <end position="91"/>
    </location>
</feature>
<comment type="subcellular location">
    <subcellularLocation>
        <location evidence="1">Secreted</location>
    </subcellularLocation>
</comment>
<feature type="region of interest" description="Disordered" evidence="5">
    <location>
        <begin position="1"/>
        <end position="56"/>
    </location>
</feature>
<evidence type="ECO:0000256" key="6">
    <source>
        <dbReference type="SAM" id="Phobius"/>
    </source>
</evidence>
<dbReference type="InterPro" id="IPR028974">
    <property type="entry name" value="TSP_type-3_rpt"/>
</dbReference>
<keyword evidence="6" id="KW-0812">Transmembrane</keyword>
<sequence>MEENKNPPDRHGATLVFDVMPTAGGSTEPRQPPKQTQQPARAAIPELPPELQPPISNKSRGFKLPRFSINWKVAVGIAVVLVLGVGGYFAYPLLFKNQAEDTSISTPPPLPETVMPGEWLKKYFRSENCPDATICGPSADPDEDGLTNREEADAATDPLNADTDYDGLADGDELAIYTTEPMAADTDGDGFEDGQEVRNSYSPKLAESSPMPQIEKLEIDTNIQSHGLHGATGVFLAMQQFDTRFEPSSTSTPQISMSVPKDWVISGSSNEKTLRSPSKNDFISLTLAEKNPAAQADLNAAWLTASTLTSGAKDLGQNDLDVGNLMLKIDEQVIPSSSGTSDAARHILRAMFLKSGRIFDVVFSADDTEWPDVSATAWAAITSIR</sequence>
<feature type="compositionally biased region" description="Polar residues" evidence="5">
    <location>
        <begin position="24"/>
        <end position="39"/>
    </location>
</feature>
<evidence type="ECO:0000313" key="7">
    <source>
        <dbReference type="EMBL" id="OGE90927.1"/>
    </source>
</evidence>